<dbReference type="RefSeq" id="WP_380894357.1">
    <property type="nucleotide sequence ID" value="NZ_JBHTKY010000001.1"/>
</dbReference>
<evidence type="ECO:0000313" key="1">
    <source>
        <dbReference type="EMBL" id="MFD1164057.1"/>
    </source>
</evidence>
<reference evidence="2" key="1">
    <citation type="journal article" date="2019" name="Int. J. Syst. Evol. Microbiol.">
        <title>The Global Catalogue of Microorganisms (GCM) 10K type strain sequencing project: providing services to taxonomists for standard genome sequencing and annotation.</title>
        <authorList>
            <consortium name="The Broad Institute Genomics Platform"/>
            <consortium name="The Broad Institute Genome Sequencing Center for Infectious Disease"/>
            <person name="Wu L."/>
            <person name="Ma J."/>
        </authorList>
    </citation>
    <scope>NUCLEOTIDE SEQUENCE [LARGE SCALE GENOMIC DNA]</scope>
    <source>
        <strain evidence="2">CCUG 52468</strain>
    </source>
</reference>
<proteinExistence type="predicted"/>
<evidence type="ECO:0000313" key="2">
    <source>
        <dbReference type="Proteomes" id="UP001597205"/>
    </source>
</evidence>
<comment type="caution">
    <text evidence="1">The sequence shown here is derived from an EMBL/GenBank/DDBJ whole genome shotgun (WGS) entry which is preliminary data.</text>
</comment>
<dbReference type="Proteomes" id="UP001597205">
    <property type="component" value="Unassembled WGS sequence"/>
</dbReference>
<organism evidence="1 2">
    <name type="scientific">Sphingobacterium daejeonense</name>
    <dbReference type="NCBI Taxonomy" id="371142"/>
    <lineage>
        <taxon>Bacteria</taxon>
        <taxon>Pseudomonadati</taxon>
        <taxon>Bacteroidota</taxon>
        <taxon>Sphingobacteriia</taxon>
        <taxon>Sphingobacteriales</taxon>
        <taxon>Sphingobacteriaceae</taxon>
        <taxon>Sphingobacterium</taxon>
    </lineage>
</organism>
<keyword evidence="2" id="KW-1185">Reference proteome</keyword>
<name>A0ABW3RGH9_9SPHI</name>
<gene>
    <name evidence="1" type="ORF">ACFQ2C_00405</name>
</gene>
<protein>
    <submittedName>
        <fullName evidence="1">Uncharacterized protein</fullName>
    </submittedName>
</protein>
<sequence>MESAISRFRGDAHDIDAVRTSTQNNRIAFKQTVFLQNRSRTSKHVQLRRAKGTDQ</sequence>
<accession>A0ABW3RGH9</accession>
<dbReference type="EMBL" id="JBHTKY010000001">
    <property type="protein sequence ID" value="MFD1164057.1"/>
    <property type="molecule type" value="Genomic_DNA"/>
</dbReference>